<protein>
    <submittedName>
        <fullName evidence="3">HupE/UreJ family protein</fullName>
    </submittedName>
</protein>
<feature type="transmembrane region" description="Helical" evidence="1">
    <location>
        <begin position="260"/>
        <end position="281"/>
    </location>
</feature>
<proteinExistence type="predicted"/>
<evidence type="ECO:0000256" key="1">
    <source>
        <dbReference type="SAM" id="Phobius"/>
    </source>
</evidence>
<dbReference type="Proteomes" id="UP001236657">
    <property type="component" value="Chromosome"/>
</dbReference>
<feature type="transmembrane region" description="Helical" evidence="1">
    <location>
        <begin position="234"/>
        <end position="254"/>
    </location>
</feature>
<dbReference type="EMBL" id="CP133218">
    <property type="protein sequence ID" value="WML91488.1"/>
    <property type="molecule type" value="Genomic_DNA"/>
</dbReference>
<feature type="transmembrane region" description="Helical" evidence="1">
    <location>
        <begin position="288"/>
        <end position="305"/>
    </location>
</feature>
<sequence>MMKHHLYYFWGICLLLLPLAAFAHKPSDSYLFLQDQPDGKTGLRWDIALRDLEQAIGLDSDADGKITWGELQRKQAALDAYALSRLHLQQGGTACQPQTTGLQTETHTDGGYAVVMMDAGCPATASGALQVEYSLLFDIDPTHRGILLDQRADSGAASYIFSTDHPTQELTVQNSGWLSVLLTYIREGVYHILIGFDHLLFIAMLILPAVLVLKKRQWEQVESFRPALMNLLKVITAFTVAHSITLSLAVLGVVDLPSRLVEAAIALSIIVVAVNILYPIITHDHWKLAFVFGLLHGFGFASVLRDLQMPAGALAEALFGFNVGVELGQLLLVLLVFPLAYLLRPTRFYRVGVLNGAASITVVLAGLWFVERAFNTKLLWS</sequence>
<keyword evidence="1" id="KW-1133">Transmembrane helix</keyword>
<organism evidence="3 4">
    <name type="scientific">Thiothrix lacustris</name>
    <dbReference type="NCBI Taxonomy" id="525917"/>
    <lineage>
        <taxon>Bacteria</taxon>
        <taxon>Pseudomonadati</taxon>
        <taxon>Pseudomonadota</taxon>
        <taxon>Gammaproteobacteria</taxon>
        <taxon>Thiotrichales</taxon>
        <taxon>Thiotrichaceae</taxon>
        <taxon>Thiothrix</taxon>
    </lineage>
</organism>
<evidence type="ECO:0000256" key="2">
    <source>
        <dbReference type="SAM" id="SignalP"/>
    </source>
</evidence>
<keyword evidence="4" id="KW-1185">Reference proteome</keyword>
<dbReference type="Pfam" id="PF13795">
    <property type="entry name" value="HupE_UreJ_2"/>
    <property type="match status" value="1"/>
</dbReference>
<name>A0ABY9MSJ3_9GAMM</name>
<dbReference type="PROSITE" id="PS00018">
    <property type="entry name" value="EF_HAND_1"/>
    <property type="match status" value="1"/>
</dbReference>
<dbReference type="InterPro" id="IPR032809">
    <property type="entry name" value="Put_HupE_UreJ"/>
</dbReference>
<keyword evidence="1" id="KW-0472">Membrane</keyword>
<feature type="transmembrane region" description="Helical" evidence="1">
    <location>
        <begin position="317"/>
        <end position="341"/>
    </location>
</feature>
<dbReference type="InterPro" id="IPR018247">
    <property type="entry name" value="EF_Hand_1_Ca_BS"/>
</dbReference>
<feature type="signal peptide" evidence="2">
    <location>
        <begin position="1"/>
        <end position="23"/>
    </location>
</feature>
<feature type="chain" id="PRO_5045544775" evidence="2">
    <location>
        <begin position="24"/>
        <end position="381"/>
    </location>
</feature>
<reference evidence="3 4" key="1">
    <citation type="submission" date="2023-08" db="EMBL/GenBank/DDBJ databases">
        <title>New molecular markers tilS and rpoB for phylogenetic and monitoring studies of the genus Thiothrix biodiversity.</title>
        <authorList>
            <person name="Ravin N.V."/>
            <person name="Smolyakov D."/>
            <person name="Markov N.D."/>
            <person name="Beletsky A.V."/>
            <person name="Mardanov A.V."/>
            <person name="Rudenko T.S."/>
            <person name="Grabovich M.Y."/>
        </authorList>
    </citation>
    <scope>NUCLEOTIDE SEQUENCE [LARGE SCALE GENOMIC DNA]</scope>
    <source>
        <strain evidence="3 4">MK1</strain>
    </source>
</reference>
<dbReference type="RefSeq" id="WP_038141269.1">
    <property type="nucleotide sequence ID" value="NZ_CP133218.1"/>
</dbReference>
<feature type="transmembrane region" description="Helical" evidence="1">
    <location>
        <begin position="189"/>
        <end position="213"/>
    </location>
</feature>
<accession>A0ABY9MSJ3</accession>
<feature type="transmembrane region" description="Helical" evidence="1">
    <location>
        <begin position="348"/>
        <end position="370"/>
    </location>
</feature>
<gene>
    <name evidence="3" type="ORF">RCF98_03815</name>
</gene>
<keyword evidence="2" id="KW-0732">Signal</keyword>
<evidence type="ECO:0000313" key="4">
    <source>
        <dbReference type="Proteomes" id="UP001236657"/>
    </source>
</evidence>
<keyword evidence="1" id="KW-0812">Transmembrane</keyword>
<evidence type="ECO:0000313" key="3">
    <source>
        <dbReference type="EMBL" id="WML91488.1"/>
    </source>
</evidence>